<dbReference type="Pfam" id="PF03621">
    <property type="entry name" value="MbtH"/>
    <property type="match status" value="1"/>
</dbReference>
<evidence type="ECO:0000256" key="2">
    <source>
        <dbReference type="RuleBase" id="RU000461"/>
    </source>
</evidence>
<dbReference type="Pfam" id="PF00067">
    <property type="entry name" value="p450"/>
    <property type="match status" value="1"/>
</dbReference>
<dbReference type="PRINTS" id="PR00385">
    <property type="entry name" value="P450"/>
</dbReference>
<proteinExistence type="inferred from homology"/>
<keyword evidence="2" id="KW-0479">Metal-binding</keyword>
<evidence type="ECO:0000313" key="5">
    <source>
        <dbReference type="EMBL" id="MFC7328017.1"/>
    </source>
</evidence>
<keyword evidence="2" id="KW-0503">Monooxygenase</keyword>
<comment type="caution">
    <text evidence="5">The sequence shown here is derived from an EMBL/GenBank/DDBJ whole genome shotgun (WGS) entry which is preliminary data.</text>
</comment>
<name>A0ABW2KD67_9ACTN</name>
<dbReference type="InterPro" id="IPR036396">
    <property type="entry name" value="Cyt_P450_sf"/>
</dbReference>
<evidence type="ECO:0000313" key="6">
    <source>
        <dbReference type="Proteomes" id="UP001596540"/>
    </source>
</evidence>
<dbReference type="Proteomes" id="UP001596540">
    <property type="component" value="Unassembled WGS sequence"/>
</dbReference>
<sequence length="490" mass="53718">MPNPFEDTEQPYLVLVNDSGQHSLWPAFAPVPAGWATAHGADSREGCLAYVDTAWTDMRPAEPAHQRTGGSSGDGAGGPAGGPDRGRAAPPEPYPFGEYDGLRVDPRYAELRGRPGLLRVRPPYGDDAWLVTRYHDVRTVFGDPRFSRAATARHDEARLTPEPVHTSILGTDPPDHTRLRRLLARAFTARRIETMRPRIRATADELIDAMVRTGPPGDIVEDYSLPLTGLVICDFLGVPFADRDRFQEWLVAFSSTTALPPDEARERTAAMHAYIGELIEERRRRPDDALISQLIRVRDDDTQSSRHGGSGGLSETELVELATVLLIAGYETSAAQLMNSVHALLERPAELARLRADGVTPAAVDELLRFVPVDAHVAFARYATVDIELGGTLVRAGEAVLPVLPSANRDPEVFDEPETLDLGRERNPHLGFGHGIHRCLGAALARIELEEGLGRLVARLPDLHAAVPLVETPWKAGMQVRSLWRLPVGW</sequence>
<dbReference type="EMBL" id="JBHTBH010000004">
    <property type="protein sequence ID" value="MFC7328017.1"/>
    <property type="molecule type" value="Genomic_DNA"/>
</dbReference>
<accession>A0ABW2KD67</accession>
<feature type="compositionally biased region" description="Gly residues" evidence="3">
    <location>
        <begin position="70"/>
        <end position="83"/>
    </location>
</feature>
<organism evidence="5 6">
    <name type="scientific">Marinactinospora rubrisoli</name>
    <dbReference type="NCBI Taxonomy" id="2715399"/>
    <lineage>
        <taxon>Bacteria</taxon>
        <taxon>Bacillati</taxon>
        <taxon>Actinomycetota</taxon>
        <taxon>Actinomycetes</taxon>
        <taxon>Streptosporangiales</taxon>
        <taxon>Nocardiopsidaceae</taxon>
        <taxon>Marinactinospora</taxon>
    </lineage>
</organism>
<protein>
    <submittedName>
        <fullName evidence="5">Cytochrome P450</fullName>
    </submittedName>
</protein>
<evidence type="ECO:0000256" key="1">
    <source>
        <dbReference type="ARBA" id="ARBA00010617"/>
    </source>
</evidence>
<dbReference type="Gene3D" id="3.90.820.10">
    <property type="entry name" value="Structural Genomics, Unknown Function 30-nov-00 1gh9 Mol_id"/>
    <property type="match status" value="1"/>
</dbReference>
<dbReference type="Gene3D" id="1.10.630.10">
    <property type="entry name" value="Cytochrome P450"/>
    <property type="match status" value="1"/>
</dbReference>
<keyword evidence="2" id="KW-0408">Iron</keyword>
<keyword evidence="2" id="KW-0349">Heme</keyword>
<dbReference type="InterPro" id="IPR001128">
    <property type="entry name" value="Cyt_P450"/>
</dbReference>
<dbReference type="CDD" id="cd11031">
    <property type="entry name" value="Cyp158A-like"/>
    <property type="match status" value="1"/>
</dbReference>
<dbReference type="InterPro" id="IPR038020">
    <property type="entry name" value="MbtH-like_sf"/>
</dbReference>
<dbReference type="SMART" id="SM00923">
    <property type="entry name" value="MbtH"/>
    <property type="match status" value="1"/>
</dbReference>
<dbReference type="PANTHER" id="PTHR46696:SF1">
    <property type="entry name" value="CYTOCHROME P450 YJIB-RELATED"/>
    <property type="match status" value="1"/>
</dbReference>
<dbReference type="InterPro" id="IPR017972">
    <property type="entry name" value="Cyt_P450_CS"/>
</dbReference>
<dbReference type="RefSeq" id="WP_379870622.1">
    <property type="nucleotide sequence ID" value="NZ_JBHTBH010000004.1"/>
</dbReference>
<keyword evidence="2" id="KW-0560">Oxidoreductase</keyword>
<dbReference type="SUPFAM" id="SSF48264">
    <property type="entry name" value="Cytochrome P450"/>
    <property type="match status" value="1"/>
</dbReference>
<dbReference type="SUPFAM" id="SSF160582">
    <property type="entry name" value="MbtH-like"/>
    <property type="match status" value="1"/>
</dbReference>
<feature type="region of interest" description="Disordered" evidence="3">
    <location>
        <begin position="61"/>
        <end position="99"/>
    </location>
</feature>
<dbReference type="PRINTS" id="PR00359">
    <property type="entry name" value="BP450"/>
</dbReference>
<reference evidence="6" key="1">
    <citation type="journal article" date="2019" name="Int. J. Syst. Evol. Microbiol.">
        <title>The Global Catalogue of Microorganisms (GCM) 10K type strain sequencing project: providing services to taxonomists for standard genome sequencing and annotation.</title>
        <authorList>
            <consortium name="The Broad Institute Genomics Platform"/>
            <consortium name="The Broad Institute Genome Sequencing Center for Infectious Disease"/>
            <person name="Wu L."/>
            <person name="Ma J."/>
        </authorList>
    </citation>
    <scope>NUCLEOTIDE SEQUENCE [LARGE SCALE GENOMIC DNA]</scope>
    <source>
        <strain evidence="6">CGMCC 4.7382</strain>
    </source>
</reference>
<dbReference type="PROSITE" id="PS00086">
    <property type="entry name" value="CYTOCHROME_P450"/>
    <property type="match status" value="1"/>
</dbReference>
<gene>
    <name evidence="5" type="ORF">ACFQRF_09720</name>
</gene>
<dbReference type="InterPro" id="IPR005153">
    <property type="entry name" value="MbtH-like_dom"/>
</dbReference>
<dbReference type="InterPro" id="IPR002397">
    <property type="entry name" value="Cyt_P450_B"/>
</dbReference>
<evidence type="ECO:0000259" key="4">
    <source>
        <dbReference type="SMART" id="SM00923"/>
    </source>
</evidence>
<evidence type="ECO:0000256" key="3">
    <source>
        <dbReference type="SAM" id="MobiDB-lite"/>
    </source>
</evidence>
<comment type="similarity">
    <text evidence="1 2">Belongs to the cytochrome P450 family.</text>
</comment>
<feature type="domain" description="MbtH-like" evidence="4">
    <location>
        <begin position="3"/>
        <end position="53"/>
    </location>
</feature>
<dbReference type="PANTHER" id="PTHR46696">
    <property type="entry name" value="P450, PUTATIVE (EUROFUNG)-RELATED"/>
    <property type="match status" value="1"/>
</dbReference>
<keyword evidence="6" id="KW-1185">Reference proteome</keyword>